<reference evidence="10 11" key="1">
    <citation type="journal article" date="2011" name="PLoS Pathog.">
        <title>Endophytic Life Strategies Decoded by Genome and Transcriptome Analyses of the Mutualistic Root Symbiont Piriformospora indica.</title>
        <authorList>
            <person name="Zuccaro A."/>
            <person name="Lahrmann U."/>
            <person name="Guldener U."/>
            <person name="Langen G."/>
            <person name="Pfiffi S."/>
            <person name="Biedenkopf D."/>
            <person name="Wong P."/>
            <person name="Samans B."/>
            <person name="Grimm C."/>
            <person name="Basiewicz M."/>
            <person name="Murat C."/>
            <person name="Martin F."/>
            <person name="Kogel K.H."/>
        </authorList>
    </citation>
    <scope>NUCLEOTIDE SEQUENCE [LARGE SCALE GENOMIC DNA]</scope>
    <source>
        <strain evidence="10 11">DSM 11827</strain>
    </source>
</reference>
<organism evidence="10 11">
    <name type="scientific">Serendipita indica (strain DSM 11827)</name>
    <name type="common">Root endophyte fungus</name>
    <name type="synonym">Piriformospora indica</name>
    <dbReference type="NCBI Taxonomy" id="1109443"/>
    <lineage>
        <taxon>Eukaryota</taxon>
        <taxon>Fungi</taxon>
        <taxon>Dikarya</taxon>
        <taxon>Basidiomycota</taxon>
        <taxon>Agaricomycotina</taxon>
        <taxon>Agaricomycetes</taxon>
        <taxon>Sebacinales</taxon>
        <taxon>Serendipitaceae</taxon>
        <taxon>Serendipita</taxon>
    </lineage>
</organism>
<dbReference type="Pfam" id="PF00484">
    <property type="entry name" value="Pro_CA"/>
    <property type="match status" value="1"/>
</dbReference>
<evidence type="ECO:0000256" key="8">
    <source>
        <dbReference type="SAM" id="MobiDB-lite"/>
    </source>
</evidence>
<dbReference type="Gene3D" id="3.40.1050.10">
    <property type="entry name" value="Carbonic anhydrase"/>
    <property type="match status" value="1"/>
</dbReference>
<feature type="compositionally biased region" description="Low complexity" evidence="8">
    <location>
        <begin position="436"/>
        <end position="445"/>
    </location>
</feature>
<keyword evidence="5" id="KW-0456">Lyase</keyword>
<dbReference type="InParanoid" id="G4T8A6"/>
<gene>
    <name evidence="10" type="ORF">PIIN_01378</name>
</gene>
<dbReference type="PANTHER" id="PTHR11002:SF76">
    <property type="entry name" value="CARBONIC ANHYDRASE"/>
    <property type="match status" value="1"/>
</dbReference>
<dbReference type="EC" id="4.2.1.1" evidence="2"/>
<dbReference type="EMBL" id="CAFZ01000015">
    <property type="protein sequence ID" value="CCA67549.1"/>
    <property type="molecule type" value="Genomic_DNA"/>
</dbReference>
<dbReference type="PANTHER" id="PTHR11002">
    <property type="entry name" value="CARBONIC ANHYDRASE"/>
    <property type="match status" value="1"/>
</dbReference>
<feature type="chain" id="PRO_5003468274" description="carbonic anhydrase" evidence="9">
    <location>
        <begin position="25"/>
        <end position="459"/>
    </location>
</feature>
<feature type="compositionally biased region" description="Low complexity" evidence="8">
    <location>
        <begin position="341"/>
        <end position="416"/>
    </location>
</feature>
<evidence type="ECO:0000313" key="11">
    <source>
        <dbReference type="Proteomes" id="UP000007148"/>
    </source>
</evidence>
<evidence type="ECO:0000256" key="2">
    <source>
        <dbReference type="ARBA" id="ARBA00012925"/>
    </source>
</evidence>
<protein>
    <recommendedName>
        <fullName evidence="2">carbonic anhydrase</fullName>
        <ecNumber evidence="2">4.2.1.1</ecNumber>
    </recommendedName>
</protein>
<evidence type="ECO:0000256" key="1">
    <source>
        <dbReference type="ARBA" id="ARBA00006217"/>
    </source>
</evidence>
<dbReference type="GO" id="GO:0071244">
    <property type="term" value="P:cellular response to carbon dioxide"/>
    <property type="evidence" value="ECO:0007669"/>
    <property type="project" value="TreeGrafter"/>
</dbReference>
<name>G4T8A6_SERID</name>
<feature type="compositionally biased region" description="Basic residues" evidence="8">
    <location>
        <begin position="446"/>
        <end position="459"/>
    </location>
</feature>
<feature type="binding site" evidence="7">
    <location>
        <position position="172"/>
    </location>
    <ligand>
        <name>Zn(2+)</name>
        <dbReference type="ChEBI" id="CHEBI:29105"/>
    </ligand>
</feature>
<comment type="catalytic activity">
    <reaction evidence="6">
        <text>hydrogencarbonate + H(+) = CO2 + H2O</text>
        <dbReference type="Rhea" id="RHEA:10748"/>
        <dbReference type="ChEBI" id="CHEBI:15377"/>
        <dbReference type="ChEBI" id="CHEBI:15378"/>
        <dbReference type="ChEBI" id="CHEBI:16526"/>
        <dbReference type="ChEBI" id="CHEBI:17544"/>
        <dbReference type="EC" id="4.2.1.1"/>
    </reaction>
</comment>
<feature type="binding site" evidence="7">
    <location>
        <position position="118"/>
    </location>
    <ligand>
        <name>Zn(2+)</name>
        <dbReference type="ChEBI" id="CHEBI:29105"/>
    </ligand>
</feature>
<keyword evidence="4 7" id="KW-0862">Zinc</keyword>
<dbReference type="InterPro" id="IPR001765">
    <property type="entry name" value="Carbonic_anhydrase"/>
</dbReference>
<feature type="compositionally biased region" description="Low complexity" evidence="8">
    <location>
        <begin position="46"/>
        <end position="61"/>
    </location>
</feature>
<dbReference type="SMART" id="SM00947">
    <property type="entry name" value="Pro_CA"/>
    <property type="match status" value="1"/>
</dbReference>
<accession>G4T8A6</accession>
<feature type="signal peptide" evidence="9">
    <location>
        <begin position="1"/>
        <end position="24"/>
    </location>
</feature>
<dbReference type="AlphaFoldDB" id="G4T8A6"/>
<dbReference type="OrthoDB" id="10248475at2759"/>
<comment type="cofactor">
    <cofactor evidence="7">
        <name>Zn(2+)</name>
        <dbReference type="ChEBI" id="CHEBI:29105"/>
    </cofactor>
    <text evidence="7">Binds 1 zinc ion per subunit.</text>
</comment>
<dbReference type="InterPro" id="IPR036874">
    <property type="entry name" value="Carbonic_anhydrase_sf"/>
</dbReference>
<dbReference type="GO" id="GO:0034599">
    <property type="term" value="P:cellular response to oxidative stress"/>
    <property type="evidence" value="ECO:0007669"/>
    <property type="project" value="TreeGrafter"/>
</dbReference>
<keyword evidence="9" id="KW-0732">Signal</keyword>
<feature type="binding site" evidence="7">
    <location>
        <position position="175"/>
    </location>
    <ligand>
        <name>Zn(2+)</name>
        <dbReference type="ChEBI" id="CHEBI:29105"/>
    </ligand>
</feature>
<sequence>MVKSALVSTLLLAVSAFAHPHAHGGPSSDQLYSFLKARTSVSAAASEGAAANPSSGSSNGSAEGGRGSSTAFSAARFPDVQAVLEGNKRFVQNRDAKAIQELVDNGQKPPFMMVACSDSRAPEATIFDSKPGTFFMERNIANQYKPGDENAQSVMAYGIHVLGVQHIVILGHYGCGGIAASIATPPKNNINVASHIVNTWIGDIRQLYLTSNRSEIVEMRTANLAIEAAGGTVEEPKIREPGFRALVEENVKLQVQRLVDSSVMKNRVDEITTKLNTDGTLKASNSTPVERRAEEGGAIRPVFVHGWVHDLESGEIIDLNISSGPAGFENFVPPAAGEGNAESPSSSTTTAGGESATSTSAAEGGASSTSSAAEGAATTTSSAAEGSETSSTVAGEGAESSSSTSAEATAASSSSGDVRVHGPSSLGTRRARRSNARALNASSLNLHKRLASFGRSGRR</sequence>
<comment type="caution">
    <text evidence="10">The sequence shown here is derived from an EMBL/GenBank/DDBJ whole genome shotgun (WGS) entry which is preliminary data.</text>
</comment>
<dbReference type="SUPFAM" id="SSF53056">
    <property type="entry name" value="beta-carbonic anhydrase, cab"/>
    <property type="match status" value="1"/>
</dbReference>
<evidence type="ECO:0000256" key="5">
    <source>
        <dbReference type="ARBA" id="ARBA00023239"/>
    </source>
</evidence>
<evidence type="ECO:0000256" key="3">
    <source>
        <dbReference type="ARBA" id="ARBA00022723"/>
    </source>
</evidence>
<evidence type="ECO:0000313" key="10">
    <source>
        <dbReference type="EMBL" id="CCA67549.1"/>
    </source>
</evidence>
<dbReference type="GO" id="GO:0008270">
    <property type="term" value="F:zinc ion binding"/>
    <property type="evidence" value="ECO:0007669"/>
    <property type="project" value="InterPro"/>
</dbReference>
<comment type="similarity">
    <text evidence="1">Belongs to the beta-class carbonic anhydrase family.</text>
</comment>
<feature type="binding site" evidence="7">
    <location>
        <position position="116"/>
    </location>
    <ligand>
        <name>Zn(2+)</name>
        <dbReference type="ChEBI" id="CHEBI:29105"/>
    </ligand>
</feature>
<evidence type="ECO:0000256" key="6">
    <source>
        <dbReference type="ARBA" id="ARBA00048348"/>
    </source>
</evidence>
<evidence type="ECO:0000256" key="9">
    <source>
        <dbReference type="SAM" id="SignalP"/>
    </source>
</evidence>
<dbReference type="HOGENOM" id="CLU_615632_0_0_1"/>
<dbReference type="STRING" id="1109443.G4T8A6"/>
<dbReference type="eggNOG" id="KOG1578">
    <property type="taxonomic scope" value="Eukaryota"/>
</dbReference>
<dbReference type="Proteomes" id="UP000007148">
    <property type="component" value="Unassembled WGS sequence"/>
</dbReference>
<keyword evidence="3 7" id="KW-0479">Metal-binding</keyword>
<feature type="region of interest" description="Disordered" evidence="8">
    <location>
        <begin position="330"/>
        <end position="459"/>
    </location>
</feature>
<proteinExistence type="inferred from homology"/>
<keyword evidence="11" id="KW-1185">Reference proteome</keyword>
<evidence type="ECO:0000256" key="7">
    <source>
        <dbReference type="PIRSR" id="PIRSR601765-1"/>
    </source>
</evidence>
<evidence type="ECO:0000256" key="4">
    <source>
        <dbReference type="ARBA" id="ARBA00022833"/>
    </source>
</evidence>
<dbReference type="GO" id="GO:0004089">
    <property type="term" value="F:carbonate dehydratase activity"/>
    <property type="evidence" value="ECO:0007669"/>
    <property type="project" value="UniProtKB-EC"/>
</dbReference>
<feature type="region of interest" description="Disordered" evidence="8">
    <location>
        <begin position="46"/>
        <end position="70"/>
    </location>
</feature>